<dbReference type="Proteomes" id="UP000321577">
    <property type="component" value="Unassembled WGS sequence"/>
</dbReference>
<comment type="similarity">
    <text evidence="2">Belongs to the purine nucleoside phosphorylase YfiH/LACC1 family.</text>
</comment>
<dbReference type="SUPFAM" id="SSF64438">
    <property type="entry name" value="CNF1/YfiH-like putative cysteine hydrolases"/>
    <property type="match status" value="1"/>
</dbReference>
<dbReference type="InterPro" id="IPR038371">
    <property type="entry name" value="Cu_polyphenol_OxRdtase_sf"/>
</dbReference>
<dbReference type="Pfam" id="PF02578">
    <property type="entry name" value="Cu-oxidase_4"/>
    <property type="match status" value="1"/>
</dbReference>
<evidence type="ECO:0000256" key="7">
    <source>
        <dbReference type="ARBA" id="ARBA00047989"/>
    </source>
</evidence>
<gene>
    <name evidence="10" type="ORF">BGE01nite_17480</name>
</gene>
<dbReference type="EMBL" id="BKAG01000010">
    <property type="protein sequence ID" value="GEP42457.1"/>
    <property type="molecule type" value="Genomic_DNA"/>
</dbReference>
<evidence type="ECO:0000256" key="4">
    <source>
        <dbReference type="ARBA" id="ARBA00022723"/>
    </source>
</evidence>
<dbReference type="AlphaFoldDB" id="A0A512M6U4"/>
<evidence type="ECO:0000256" key="2">
    <source>
        <dbReference type="ARBA" id="ARBA00007353"/>
    </source>
</evidence>
<protein>
    <recommendedName>
        <fullName evidence="12">Laccase domain protein</fullName>
    </recommendedName>
</protein>
<evidence type="ECO:0000256" key="1">
    <source>
        <dbReference type="ARBA" id="ARBA00000553"/>
    </source>
</evidence>
<comment type="catalytic activity">
    <reaction evidence="1">
        <text>inosine + phosphate = alpha-D-ribose 1-phosphate + hypoxanthine</text>
        <dbReference type="Rhea" id="RHEA:27646"/>
        <dbReference type="ChEBI" id="CHEBI:17368"/>
        <dbReference type="ChEBI" id="CHEBI:17596"/>
        <dbReference type="ChEBI" id="CHEBI:43474"/>
        <dbReference type="ChEBI" id="CHEBI:57720"/>
        <dbReference type="EC" id="2.4.2.1"/>
    </reaction>
    <physiologicalReaction direction="left-to-right" evidence="1">
        <dbReference type="Rhea" id="RHEA:27647"/>
    </physiologicalReaction>
</comment>
<evidence type="ECO:0000256" key="5">
    <source>
        <dbReference type="ARBA" id="ARBA00022801"/>
    </source>
</evidence>
<dbReference type="InterPro" id="IPR011324">
    <property type="entry name" value="Cytotoxic_necrot_fac-like_cat"/>
</dbReference>
<accession>A0A512M6U4</accession>
<evidence type="ECO:0000256" key="6">
    <source>
        <dbReference type="ARBA" id="ARBA00022833"/>
    </source>
</evidence>
<keyword evidence="6" id="KW-0862">Zinc</keyword>
<keyword evidence="4" id="KW-0479">Metal-binding</keyword>
<sequence>MNDSLWMTFPLLERLPAFSHRFTLRHPTIAVDAERFEVVERLWGWHREQAEEMGFAPGSLCIAQQVHGKGVAVVHEPPAAAIPDVDGIIAGRAGVVIGIYVADCGAIYLADPVSGAFGVLHSGKKGSEMGIAAEGIRLMGEHFGARPENIRVQLGPCIRPPAYEVDFAGQIRQSCLEAGILPEHYDDCGICTSSDPARYYSYRLEKGRTGRMLALLGRRV</sequence>
<reference evidence="10 11" key="1">
    <citation type="submission" date="2019-07" db="EMBL/GenBank/DDBJ databases">
        <title>Whole genome shotgun sequence of Brevifollis gellanilyticus NBRC 108608.</title>
        <authorList>
            <person name="Hosoyama A."/>
            <person name="Uohara A."/>
            <person name="Ohji S."/>
            <person name="Ichikawa N."/>
        </authorList>
    </citation>
    <scope>NUCLEOTIDE SEQUENCE [LARGE SCALE GENOMIC DNA]</scope>
    <source>
        <strain evidence="10 11">NBRC 108608</strain>
    </source>
</reference>
<evidence type="ECO:0000313" key="11">
    <source>
        <dbReference type="Proteomes" id="UP000321577"/>
    </source>
</evidence>
<comment type="catalytic activity">
    <reaction evidence="7">
        <text>adenosine + H2O + H(+) = inosine + NH4(+)</text>
        <dbReference type="Rhea" id="RHEA:24408"/>
        <dbReference type="ChEBI" id="CHEBI:15377"/>
        <dbReference type="ChEBI" id="CHEBI:15378"/>
        <dbReference type="ChEBI" id="CHEBI:16335"/>
        <dbReference type="ChEBI" id="CHEBI:17596"/>
        <dbReference type="ChEBI" id="CHEBI:28938"/>
        <dbReference type="EC" id="3.5.4.4"/>
    </reaction>
    <physiologicalReaction direction="left-to-right" evidence="7">
        <dbReference type="Rhea" id="RHEA:24409"/>
    </physiologicalReaction>
</comment>
<dbReference type="PANTHER" id="PTHR30616">
    <property type="entry name" value="UNCHARACTERIZED PROTEIN YFIH"/>
    <property type="match status" value="1"/>
</dbReference>
<evidence type="ECO:0008006" key="12">
    <source>
        <dbReference type="Google" id="ProtNLM"/>
    </source>
</evidence>
<proteinExistence type="inferred from homology"/>
<evidence type="ECO:0000256" key="8">
    <source>
        <dbReference type="ARBA" id="ARBA00048968"/>
    </source>
</evidence>
<dbReference type="OrthoDB" id="4279at2"/>
<comment type="catalytic activity">
    <reaction evidence="9">
        <text>S-methyl-5'-thioadenosine + phosphate = 5-(methylsulfanyl)-alpha-D-ribose 1-phosphate + adenine</text>
        <dbReference type="Rhea" id="RHEA:11852"/>
        <dbReference type="ChEBI" id="CHEBI:16708"/>
        <dbReference type="ChEBI" id="CHEBI:17509"/>
        <dbReference type="ChEBI" id="CHEBI:43474"/>
        <dbReference type="ChEBI" id="CHEBI:58533"/>
        <dbReference type="EC" id="2.4.2.28"/>
    </reaction>
    <physiologicalReaction direction="left-to-right" evidence="9">
        <dbReference type="Rhea" id="RHEA:11853"/>
    </physiologicalReaction>
</comment>
<name>A0A512M6U4_9BACT</name>
<organism evidence="10 11">
    <name type="scientific">Brevifollis gellanilyticus</name>
    <dbReference type="NCBI Taxonomy" id="748831"/>
    <lineage>
        <taxon>Bacteria</taxon>
        <taxon>Pseudomonadati</taxon>
        <taxon>Verrucomicrobiota</taxon>
        <taxon>Verrucomicrobiia</taxon>
        <taxon>Verrucomicrobiales</taxon>
        <taxon>Verrucomicrobiaceae</taxon>
    </lineage>
</organism>
<evidence type="ECO:0000313" key="10">
    <source>
        <dbReference type="EMBL" id="GEP42457.1"/>
    </source>
</evidence>
<comment type="catalytic activity">
    <reaction evidence="8">
        <text>adenosine + phosphate = alpha-D-ribose 1-phosphate + adenine</text>
        <dbReference type="Rhea" id="RHEA:27642"/>
        <dbReference type="ChEBI" id="CHEBI:16335"/>
        <dbReference type="ChEBI" id="CHEBI:16708"/>
        <dbReference type="ChEBI" id="CHEBI:43474"/>
        <dbReference type="ChEBI" id="CHEBI:57720"/>
        <dbReference type="EC" id="2.4.2.1"/>
    </reaction>
    <physiologicalReaction direction="left-to-right" evidence="8">
        <dbReference type="Rhea" id="RHEA:27643"/>
    </physiologicalReaction>
</comment>
<dbReference type="GO" id="GO:0005507">
    <property type="term" value="F:copper ion binding"/>
    <property type="evidence" value="ECO:0007669"/>
    <property type="project" value="TreeGrafter"/>
</dbReference>
<dbReference type="Gene3D" id="3.60.140.10">
    <property type="entry name" value="CNF1/YfiH-like putative cysteine hydrolases"/>
    <property type="match status" value="2"/>
</dbReference>
<dbReference type="PANTHER" id="PTHR30616:SF2">
    <property type="entry name" value="PURINE NUCLEOSIDE PHOSPHORYLASE LACC1"/>
    <property type="match status" value="1"/>
</dbReference>
<dbReference type="GO" id="GO:0017061">
    <property type="term" value="F:S-methyl-5-thioadenosine phosphorylase activity"/>
    <property type="evidence" value="ECO:0007669"/>
    <property type="project" value="UniProtKB-EC"/>
</dbReference>
<keyword evidence="11" id="KW-1185">Reference proteome</keyword>
<dbReference type="RefSeq" id="WP_146850057.1">
    <property type="nucleotide sequence ID" value="NZ_BKAG01000010.1"/>
</dbReference>
<dbReference type="GO" id="GO:0016787">
    <property type="term" value="F:hydrolase activity"/>
    <property type="evidence" value="ECO:0007669"/>
    <property type="project" value="UniProtKB-KW"/>
</dbReference>
<dbReference type="CDD" id="cd16833">
    <property type="entry name" value="YfiH"/>
    <property type="match status" value="1"/>
</dbReference>
<evidence type="ECO:0000256" key="3">
    <source>
        <dbReference type="ARBA" id="ARBA00022679"/>
    </source>
</evidence>
<keyword evidence="3" id="KW-0808">Transferase</keyword>
<evidence type="ECO:0000256" key="9">
    <source>
        <dbReference type="ARBA" id="ARBA00049893"/>
    </source>
</evidence>
<keyword evidence="5" id="KW-0378">Hydrolase</keyword>
<dbReference type="InterPro" id="IPR003730">
    <property type="entry name" value="Cu_polyphenol_OxRdtase"/>
</dbReference>
<comment type="caution">
    <text evidence="10">The sequence shown here is derived from an EMBL/GenBank/DDBJ whole genome shotgun (WGS) entry which is preliminary data.</text>
</comment>